<gene>
    <name evidence="1" type="ORF">METZ01_LOCUS86966</name>
</gene>
<dbReference type="EMBL" id="UINC01007577">
    <property type="protein sequence ID" value="SVA34112.1"/>
    <property type="molecule type" value="Genomic_DNA"/>
</dbReference>
<reference evidence="1" key="1">
    <citation type="submission" date="2018-05" db="EMBL/GenBank/DDBJ databases">
        <authorList>
            <person name="Lanie J.A."/>
            <person name="Ng W.-L."/>
            <person name="Kazmierczak K.M."/>
            <person name="Andrzejewski T.M."/>
            <person name="Davidsen T.M."/>
            <person name="Wayne K.J."/>
            <person name="Tettelin H."/>
            <person name="Glass J.I."/>
            <person name="Rusch D."/>
            <person name="Podicherti R."/>
            <person name="Tsui H.-C.T."/>
            <person name="Winkler M.E."/>
        </authorList>
    </citation>
    <scope>NUCLEOTIDE SEQUENCE</scope>
</reference>
<accession>A0A381V158</accession>
<sequence length="157" mass="18496">MIFNTDTTILPKDIIIITMQFCPPTNNALPMTPPPLVRTHRIMFLNQTYEEFRQDAINYYNIHGVDQYSYFAPHGNDAGRYIIFTDGTEFAENYPGIQNLPLQGPLNYETREFIATRKVRKIQSLWRRKLWIRSVYLVIIQNTPLSENILSIIFYFV</sequence>
<evidence type="ECO:0000313" key="1">
    <source>
        <dbReference type="EMBL" id="SVA34112.1"/>
    </source>
</evidence>
<name>A0A381V158_9ZZZZ</name>
<organism evidence="1">
    <name type="scientific">marine metagenome</name>
    <dbReference type="NCBI Taxonomy" id="408172"/>
    <lineage>
        <taxon>unclassified sequences</taxon>
        <taxon>metagenomes</taxon>
        <taxon>ecological metagenomes</taxon>
    </lineage>
</organism>
<proteinExistence type="predicted"/>
<dbReference type="AlphaFoldDB" id="A0A381V158"/>
<protein>
    <submittedName>
        <fullName evidence="1">Uncharacterized protein</fullName>
    </submittedName>
</protein>